<evidence type="ECO:0000256" key="1">
    <source>
        <dbReference type="ARBA" id="ARBA00004651"/>
    </source>
</evidence>
<feature type="transmembrane region" description="Helical" evidence="6">
    <location>
        <begin position="200"/>
        <end position="225"/>
    </location>
</feature>
<keyword evidence="2" id="KW-1003">Cell membrane</keyword>
<reference evidence="8" key="1">
    <citation type="journal article" date="2019" name="Int. J. Syst. Evol. Microbiol.">
        <title>The Global Catalogue of Microorganisms (GCM) 10K type strain sequencing project: providing services to taxonomists for standard genome sequencing and annotation.</title>
        <authorList>
            <consortium name="The Broad Institute Genomics Platform"/>
            <consortium name="The Broad Institute Genome Sequencing Center for Infectious Disease"/>
            <person name="Wu L."/>
            <person name="Ma J."/>
        </authorList>
    </citation>
    <scope>NUCLEOTIDE SEQUENCE [LARGE SCALE GENOMIC DNA]</scope>
    <source>
        <strain evidence="8">KCTC 62192</strain>
    </source>
</reference>
<evidence type="ECO:0000256" key="5">
    <source>
        <dbReference type="ARBA" id="ARBA00023136"/>
    </source>
</evidence>
<proteinExistence type="predicted"/>
<feature type="transmembrane region" description="Helical" evidence="6">
    <location>
        <begin position="124"/>
        <end position="157"/>
    </location>
</feature>
<keyword evidence="8" id="KW-1185">Reference proteome</keyword>
<dbReference type="RefSeq" id="WP_377831625.1">
    <property type="nucleotide sequence ID" value="NZ_JBHRSK010000003.1"/>
</dbReference>
<dbReference type="Pfam" id="PF03631">
    <property type="entry name" value="Virul_fac_BrkB"/>
    <property type="match status" value="1"/>
</dbReference>
<evidence type="ECO:0000313" key="7">
    <source>
        <dbReference type="EMBL" id="MFC2966997.1"/>
    </source>
</evidence>
<dbReference type="NCBIfam" id="TIGR00765">
    <property type="entry name" value="yihY_not_rbn"/>
    <property type="match status" value="1"/>
</dbReference>
<feature type="transmembrane region" description="Helical" evidence="6">
    <location>
        <begin position="20"/>
        <end position="45"/>
    </location>
</feature>
<evidence type="ECO:0000256" key="4">
    <source>
        <dbReference type="ARBA" id="ARBA00022989"/>
    </source>
</evidence>
<keyword evidence="3 6" id="KW-0812">Transmembrane</keyword>
<sequence length="274" mass="29062">MLQTVIGVVRIVGDSKLGLIAAGVAFFAMLAIFPGVAAVIALWGYVYDPSVILGQTALLADFLPPSAFAILKGQVETLVAANNSALGWASIFSTLFALWSARSGVAALMQGLNTIHGTRDRGGFWHIVAALVLTLVLIGVALTALALVIVLPIVLAFFPLGGWAAQALVAGQWIMALAVVLLGIALVYRYGPNREGVRTPWLSPGLALAVVLWAVASLGFSYYIANFGSYNRIYGSIGAVIALLMWFYISAYVILLGAALNEEIEAERPHARYQ</sequence>
<dbReference type="InterPro" id="IPR017039">
    <property type="entry name" value="Virul_fac_BrkB"/>
</dbReference>
<keyword evidence="4 6" id="KW-1133">Transmembrane helix</keyword>
<comment type="caution">
    <text evidence="7">The sequence shown here is derived from an EMBL/GenBank/DDBJ whole genome shotgun (WGS) entry which is preliminary data.</text>
</comment>
<keyword evidence="5 6" id="KW-0472">Membrane</keyword>
<feature type="transmembrane region" description="Helical" evidence="6">
    <location>
        <begin position="237"/>
        <end position="260"/>
    </location>
</feature>
<feature type="transmembrane region" description="Helical" evidence="6">
    <location>
        <begin position="91"/>
        <end position="112"/>
    </location>
</feature>
<gene>
    <name evidence="7" type="ORF">ACFOES_02720</name>
</gene>
<accession>A0ABV7AD84</accession>
<dbReference type="PANTHER" id="PTHR30213">
    <property type="entry name" value="INNER MEMBRANE PROTEIN YHJD"/>
    <property type="match status" value="1"/>
</dbReference>
<name>A0ABV7AD84_9RHOB</name>
<evidence type="ECO:0000256" key="6">
    <source>
        <dbReference type="SAM" id="Phobius"/>
    </source>
</evidence>
<feature type="transmembrane region" description="Helical" evidence="6">
    <location>
        <begin position="163"/>
        <end position="188"/>
    </location>
</feature>
<dbReference type="Proteomes" id="UP001595443">
    <property type="component" value="Unassembled WGS sequence"/>
</dbReference>
<evidence type="ECO:0000256" key="3">
    <source>
        <dbReference type="ARBA" id="ARBA00022692"/>
    </source>
</evidence>
<comment type="subcellular location">
    <subcellularLocation>
        <location evidence="1">Cell membrane</location>
        <topology evidence="1">Multi-pass membrane protein</topology>
    </subcellularLocation>
</comment>
<dbReference type="EMBL" id="JBHRSK010000003">
    <property type="protein sequence ID" value="MFC2966997.1"/>
    <property type="molecule type" value="Genomic_DNA"/>
</dbReference>
<dbReference type="PIRSF" id="PIRSF035875">
    <property type="entry name" value="RNase_BN"/>
    <property type="match status" value="1"/>
</dbReference>
<dbReference type="PANTHER" id="PTHR30213:SF0">
    <property type="entry name" value="UPF0761 MEMBRANE PROTEIN YIHY"/>
    <property type="match status" value="1"/>
</dbReference>
<evidence type="ECO:0000313" key="8">
    <source>
        <dbReference type="Proteomes" id="UP001595443"/>
    </source>
</evidence>
<protein>
    <submittedName>
        <fullName evidence="7">YihY/virulence factor BrkB family protein</fullName>
    </submittedName>
</protein>
<organism evidence="7 8">
    <name type="scientific">Acidimangrovimonas pyrenivorans</name>
    <dbReference type="NCBI Taxonomy" id="2030798"/>
    <lineage>
        <taxon>Bacteria</taxon>
        <taxon>Pseudomonadati</taxon>
        <taxon>Pseudomonadota</taxon>
        <taxon>Alphaproteobacteria</taxon>
        <taxon>Rhodobacterales</taxon>
        <taxon>Paracoccaceae</taxon>
        <taxon>Acidimangrovimonas</taxon>
    </lineage>
</organism>
<evidence type="ECO:0000256" key="2">
    <source>
        <dbReference type="ARBA" id="ARBA00022475"/>
    </source>
</evidence>